<dbReference type="EMBL" id="KV921869">
    <property type="protein sequence ID" value="ORE10050.1"/>
    <property type="molecule type" value="Genomic_DNA"/>
</dbReference>
<proteinExistence type="predicted"/>
<reference evidence="1" key="1">
    <citation type="journal article" date="2016" name="Proc. Natl. Acad. Sci. U.S.A.">
        <title>Lipid metabolic changes in an early divergent fungus govern the establishment of a mutualistic symbiosis with endobacteria.</title>
        <authorList>
            <person name="Lastovetsky O.A."/>
            <person name="Gaspar M.L."/>
            <person name="Mondo S.J."/>
            <person name="LaButti K.M."/>
            <person name="Sandor L."/>
            <person name="Grigoriev I.V."/>
            <person name="Henry S.A."/>
            <person name="Pawlowska T.E."/>
        </authorList>
    </citation>
    <scope>NUCLEOTIDE SEQUENCE [LARGE SCALE GENOMIC DNA]</scope>
    <source>
        <strain evidence="1">ATCC 52814</strain>
    </source>
</reference>
<name>A0A1X0RDD3_RHIZD</name>
<dbReference type="Proteomes" id="UP000242414">
    <property type="component" value="Unassembled WGS sequence"/>
</dbReference>
<dbReference type="VEuPathDB" id="FungiDB:BCV72DRAFT_302187"/>
<accession>A0A1X0RDD3</accession>
<gene>
    <name evidence="1" type="ORF">BCV72DRAFT_302187</name>
</gene>
<organism evidence="1">
    <name type="scientific">Rhizopus microsporus var. microsporus</name>
    <dbReference type="NCBI Taxonomy" id="86635"/>
    <lineage>
        <taxon>Eukaryota</taxon>
        <taxon>Fungi</taxon>
        <taxon>Fungi incertae sedis</taxon>
        <taxon>Mucoromycota</taxon>
        <taxon>Mucoromycotina</taxon>
        <taxon>Mucoromycetes</taxon>
        <taxon>Mucorales</taxon>
        <taxon>Mucorineae</taxon>
        <taxon>Rhizopodaceae</taxon>
        <taxon>Rhizopus</taxon>
    </lineage>
</organism>
<protein>
    <submittedName>
        <fullName evidence="1">Uncharacterized protein</fullName>
    </submittedName>
</protein>
<evidence type="ECO:0000313" key="1">
    <source>
        <dbReference type="EMBL" id="ORE10050.1"/>
    </source>
</evidence>
<dbReference type="AlphaFoldDB" id="A0A1X0RDD3"/>
<sequence length="196" mass="22164">MSSIWSDNKLSQRHHDMLESKVQQFAGIIVGFIVKFLNGYFYFTNGDVFAHDHVGLNDCAYGICTVNEVVSQQDIVNLFSSFAETSVYLDIQKHVRSNATNFQELHLTSSSLGNGFGYSKFLIETAKLIEEKVNEVGRYRAAATLGPTFMRKLLEIMKSELKDELSKQSDSIVKITLNKENPLLLILSSVFVFVFF</sequence>